<proteinExistence type="predicted"/>
<evidence type="ECO:0000313" key="3">
    <source>
        <dbReference type="Proteomes" id="UP001595791"/>
    </source>
</evidence>
<dbReference type="PANTHER" id="PTHR33993:SF14">
    <property type="entry name" value="GB|AAF24581.1"/>
    <property type="match status" value="1"/>
</dbReference>
<dbReference type="Pfam" id="PF18029">
    <property type="entry name" value="Glyoxalase_6"/>
    <property type="match status" value="1"/>
</dbReference>
<dbReference type="PANTHER" id="PTHR33993">
    <property type="entry name" value="GLYOXALASE-RELATED"/>
    <property type="match status" value="1"/>
</dbReference>
<dbReference type="CDD" id="cd07247">
    <property type="entry name" value="SgaA_N_like"/>
    <property type="match status" value="2"/>
</dbReference>
<keyword evidence="3" id="KW-1185">Reference proteome</keyword>
<feature type="domain" description="VOC" evidence="1">
    <location>
        <begin position="7"/>
        <end position="116"/>
    </location>
</feature>
<dbReference type="RefSeq" id="WP_378167503.1">
    <property type="nucleotide sequence ID" value="NZ_JBHSBU010000001.1"/>
</dbReference>
<protein>
    <submittedName>
        <fullName evidence="2">VOC family protein</fullName>
    </submittedName>
</protein>
<feature type="domain" description="VOC" evidence="1">
    <location>
        <begin position="130"/>
        <end position="244"/>
    </location>
</feature>
<dbReference type="InterPro" id="IPR004360">
    <property type="entry name" value="Glyas_Fos-R_dOase_dom"/>
</dbReference>
<gene>
    <name evidence="2" type="ORF">ACFOW7_19345</name>
</gene>
<dbReference type="InterPro" id="IPR052164">
    <property type="entry name" value="Anthracycline_SecMetBiosynth"/>
</dbReference>
<accession>A0ABV8MW09</accession>
<evidence type="ECO:0000259" key="1">
    <source>
        <dbReference type="PROSITE" id="PS51819"/>
    </source>
</evidence>
<dbReference type="Pfam" id="PF00903">
    <property type="entry name" value="Glyoxalase"/>
    <property type="match status" value="1"/>
</dbReference>
<comment type="caution">
    <text evidence="2">The sequence shown here is derived from an EMBL/GenBank/DDBJ whole genome shotgun (WGS) entry which is preliminary data.</text>
</comment>
<evidence type="ECO:0000313" key="2">
    <source>
        <dbReference type="EMBL" id="MFC4161496.1"/>
    </source>
</evidence>
<dbReference type="SUPFAM" id="SSF54593">
    <property type="entry name" value="Glyoxalase/Bleomycin resistance protein/Dihydroxybiphenyl dioxygenase"/>
    <property type="match status" value="2"/>
</dbReference>
<dbReference type="InterPro" id="IPR041581">
    <property type="entry name" value="Glyoxalase_6"/>
</dbReference>
<dbReference type="Gene3D" id="3.10.180.10">
    <property type="entry name" value="2,3-Dihydroxybiphenyl 1,2-Dioxygenase, domain 1"/>
    <property type="match status" value="2"/>
</dbReference>
<dbReference type="Proteomes" id="UP001595791">
    <property type="component" value="Unassembled WGS sequence"/>
</dbReference>
<dbReference type="InterPro" id="IPR029068">
    <property type="entry name" value="Glyas_Bleomycin-R_OHBP_Dase"/>
</dbReference>
<organism evidence="2 3">
    <name type="scientific">Chitinimonas lacunae</name>
    <dbReference type="NCBI Taxonomy" id="1963018"/>
    <lineage>
        <taxon>Bacteria</taxon>
        <taxon>Pseudomonadati</taxon>
        <taxon>Pseudomonadota</taxon>
        <taxon>Betaproteobacteria</taxon>
        <taxon>Neisseriales</taxon>
        <taxon>Chitinibacteraceae</taxon>
        <taxon>Chitinimonas</taxon>
    </lineage>
</organism>
<dbReference type="EMBL" id="JBHSBU010000001">
    <property type="protein sequence ID" value="MFC4161496.1"/>
    <property type="molecule type" value="Genomic_DNA"/>
</dbReference>
<reference evidence="3" key="1">
    <citation type="journal article" date="2019" name="Int. J. Syst. Evol. Microbiol.">
        <title>The Global Catalogue of Microorganisms (GCM) 10K type strain sequencing project: providing services to taxonomists for standard genome sequencing and annotation.</title>
        <authorList>
            <consortium name="The Broad Institute Genomics Platform"/>
            <consortium name="The Broad Institute Genome Sequencing Center for Infectious Disease"/>
            <person name="Wu L."/>
            <person name="Ma J."/>
        </authorList>
    </citation>
    <scope>NUCLEOTIDE SEQUENCE [LARGE SCALE GENOMIC DNA]</scope>
    <source>
        <strain evidence="3">LMG 29894</strain>
    </source>
</reference>
<dbReference type="PROSITE" id="PS51819">
    <property type="entry name" value="VOC"/>
    <property type="match status" value="2"/>
</dbReference>
<sequence>MSYLPGKFVWFDHIGPAPETSERFYEALFGWRTEVLAEGYRMILNGQDAIGALRSASAGHPAYWLGYLAVDDVDDCCAAVNSAGGTVSMPPTDFPPLGRAALVADPQGLTLSLWCSCQGDRPDAANVSCGDWYWNELLLPDPDRALAFYRQAFGYDHDSMATDNGRYYVLKRGGQGRVGLTRLNPGQAQPHCLPYVRVADCHASTTLASRLDARVDVPPTDVPGVGRFAVLTDPEGAPLGLLQGNH</sequence>
<name>A0ABV8MW09_9NEIS</name>
<dbReference type="InterPro" id="IPR037523">
    <property type="entry name" value="VOC_core"/>
</dbReference>